<evidence type="ECO:0000256" key="11">
    <source>
        <dbReference type="PROSITE-ProRule" id="PRU00042"/>
    </source>
</evidence>
<evidence type="ECO:0000256" key="5">
    <source>
        <dbReference type="ARBA" id="ARBA00022771"/>
    </source>
</evidence>
<evidence type="ECO:0000259" key="13">
    <source>
        <dbReference type="PROSITE" id="PS50157"/>
    </source>
</evidence>
<keyword evidence="4" id="KW-0677">Repeat</keyword>
<organism evidence="14 15">
    <name type="scientific">Sphaeramia orbicularis</name>
    <name type="common">orbiculate cardinalfish</name>
    <dbReference type="NCBI Taxonomy" id="375764"/>
    <lineage>
        <taxon>Eukaryota</taxon>
        <taxon>Metazoa</taxon>
        <taxon>Chordata</taxon>
        <taxon>Craniata</taxon>
        <taxon>Vertebrata</taxon>
        <taxon>Euteleostomi</taxon>
        <taxon>Actinopterygii</taxon>
        <taxon>Neopterygii</taxon>
        <taxon>Teleostei</taxon>
        <taxon>Neoteleostei</taxon>
        <taxon>Acanthomorphata</taxon>
        <taxon>Gobiaria</taxon>
        <taxon>Kurtiformes</taxon>
        <taxon>Apogonoidei</taxon>
        <taxon>Apogonidae</taxon>
        <taxon>Apogoninae</taxon>
        <taxon>Sphaeramia</taxon>
    </lineage>
</organism>
<dbReference type="Pfam" id="PF12874">
    <property type="entry name" value="zf-met"/>
    <property type="match status" value="1"/>
</dbReference>
<accession>A0A673CG97</accession>
<evidence type="ECO:0000256" key="2">
    <source>
        <dbReference type="ARBA" id="ARBA00006991"/>
    </source>
</evidence>
<dbReference type="PROSITE" id="PS50157">
    <property type="entry name" value="ZINC_FINGER_C2H2_2"/>
    <property type="match status" value="4"/>
</dbReference>
<evidence type="ECO:0000256" key="3">
    <source>
        <dbReference type="ARBA" id="ARBA00022723"/>
    </source>
</evidence>
<dbReference type="SMART" id="SM00355">
    <property type="entry name" value="ZnF_C2H2"/>
    <property type="match status" value="4"/>
</dbReference>
<keyword evidence="7" id="KW-0805">Transcription regulation</keyword>
<dbReference type="InterPro" id="IPR013087">
    <property type="entry name" value="Znf_C2H2_type"/>
</dbReference>
<keyword evidence="6" id="KW-0862">Zinc</keyword>
<reference evidence="14" key="2">
    <citation type="submission" date="2025-08" db="UniProtKB">
        <authorList>
            <consortium name="Ensembl"/>
        </authorList>
    </citation>
    <scope>IDENTIFICATION</scope>
</reference>
<protein>
    <recommendedName>
        <fullName evidence="13">C2H2-type domain-containing protein</fullName>
    </recommendedName>
</protein>
<keyword evidence="10" id="KW-0539">Nucleus</keyword>
<dbReference type="Ensembl" id="ENSSORT00005055877.1">
    <property type="protein sequence ID" value="ENSSORP00005054601.1"/>
    <property type="gene ID" value="ENSSORG00005024443.1"/>
</dbReference>
<dbReference type="GO" id="GO:0003677">
    <property type="term" value="F:DNA binding"/>
    <property type="evidence" value="ECO:0007669"/>
    <property type="project" value="UniProtKB-KW"/>
</dbReference>
<dbReference type="FunFam" id="3.30.160.60:FF:001289">
    <property type="entry name" value="Zinc finger protein 574"/>
    <property type="match status" value="1"/>
</dbReference>
<feature type="domain" description="C2H2-type" evidence="13">
    <location>
        <begin position="113"/>
        <end position="140"/>
    </location>
</feature>
<dbReference type="InterPro" id="IPR036236">
    <property type="entry name" value="Znf_C2H2_sf"/>
</dbReference>
<dbReference type="GO" id="GO:0005634">
    <property type="term" value="C:nucleus"/>
    <property type="evidence" value="ECO:0007669"/>
    <property type="project" value="UniProtKB-SubCell"/>
</dbReference>
<comment type="subcellular location">
    <subcellularLocation>
        <location evidence="1">Nucleus</location>
    </subcellularLocation>
</comment>
<dbReference type="GO" id="GO:0000981">
    <property type="term" value="F:DNA-binding transcription factor activity, RNA polymerase II-specific"/>
    <property type="evidence" value="ECO:0007669"/>
    <property type="project" value="TreeGrafter"/>
</dbReference>
<evidence type="ECO:0000256" key="10">
    <source>
        <dbReference type="ARBA" id="ARBA00023242"/>
    </source>
</evidence>
<keyword evidence="3" id="KW-0479">Metal-binding</keyword>
<evidence type="ECO:0000256" key="6">
    <source>
        <dbReference type="ARBA" id="ARBA00022833"/>
    </source>
</evidence>
<keyword evidence="15" id="KW-1185">Reference proteome</keyword>
<proteinExistence type="inferred from homology"/>
<dbReference type="PANTHER" id="PTHR24394:SF29">
    <property type="entry name" value="MYONEURIN"/>
    <property type="match status" value="1"/>
</dbReference>
<name>A0A673CG97_9TELE</name>
<dbReference type="Proteomes" id="UP000472271">
    <property type="component" value="Chromosome 16"/>
</dbReference>
<dbReference type="SUPFAM" id="SSF57667">
    <property type="entry name" value="beta-beta-alpha zinc fingers"/>
    <property type="match status" value="2"/>
</dbReference>
<keyword evidence="8" id="KW-0238">DNA-binding</keyword>
<dbReference type="Pfam" id="PF00096">
    <property type="entry name" value="zf-C2H2"/>
    <property type="match status" value="3"/>
</dbReference>
<dbReference type="PROSITE" id="PS00028">
    <property type="entry name" value="ZINC_FINGER_C2H2_1"/>
    <property type="match status" value="4"/>
</dbReference>
<reference evidence="14" key="3">
    <citation type="submission" date="2025-09" db="UniProtKB">
        <authorList>
            <consortium name="Ensembl"/>
        </authorList>
    </citation>
    <scope>IDENTIFICATION</scope>
</reference>
<feature type="domain" description="C2H2-type" evidence="13">
    <location>
        <begin position="169"/>
        <end position="196"/>
    </location>
</feature>
<dbReference type="FunFam" id="3.30.160.60:FF:001174">
    <property type="entry name" value="zinc finger protein 527 isoform X1"/>
    <property type="match status" value="1"/>
</dbReference>
<keyword evidence="5 11" id="KW-0863">Zinc-finger</keyword>
<evidence type="ECO:0000256" key="9">
    <source>
        <dbReference type="ARBA" id="ARBA00023163"/>
    </source>
</evidence>
<evidence type="ECO:0000256" key="7">
    <source>
        <dbReference type="ARBA" id="ARBA00023015"/>
    </source>
</evidence>
<dbReference type="Gene3D" id="3.30.160.60">
    <property type="entry name" value="Classic Zinc Finger"/>
    <property type="match status" value="4"/>
</dbReference>
<evidence type="ECO:0000256" key="12">
    <source>
        <dbReference type="SAM" id="Phobius"/>
    </source>
</evidence>
<feature type="domain" description="C2H2-type" evidence="13">
    <location>
        <begin position="197"/>
        <end position="220"/>
    </location>
</feature>
<evidence type="ECO:0000313" key="15">
    <source>
        <dbReference type="Proteomes" id="UP000472271"/>
    </source>
</evidence>
<feature type="domain" description="C2H2-type" evidence="13">
    <location>
        <begin position="141"/>
        <end position="168"/>
    </location>
</feature>
<evidence type="ECO:0000256" key="4">
    <source>
        <dbReference type="ARBA" id="ARBA00022737"/>
    </source>
</evidence>
<evidence type="ECO:0000313" key="14">
    <source>
        <dbReference type="Ensembl" id="ENSSORP00005054601.1"/>
    </source>
</evidence>
<dbReference type="AlphaFoldDB" id="A0A673CG97"/>
<dbReference type="FunFam" id="3.30.160.60:FF:000145">
    <property type="entry name" value="Zinc finger protein 574"/>
    <property type="match status" value="1"/>
</dbReference>
<keyword evidence="12" id="KW-1133">Transmembrane helix</keyword>
<evidence type="ECO:0000256" key="1">
    <source>
        <dbReference type="ARBA" id="ARBA00004123"/>
    </source>
</evidence>
<evidence type="ECO:0000256" key="8">
    <source>
        <dbReference type="ARBA" id="ARBA00023125"/>
    </source>
</evidence>
<keyword evidence="9" id="KW-0804">Transcription</keyword>
<feature type="transmembrane region" description="Helical" evidence="12">
    <location>
        <begin position="26"/>
        <end position="45"/>
    </location>
</feature>
<dbReference type="PANTHER" id="PTHR24394">
    <property type="entry name" value="ZINC FINGER PROTEIN"/>
    <property type="match status" value="1"/>
</dbReference>
<keyword evidence="12" id="KW-0472">Membrane</keyword>
<sequence>PTDHFVLEKVFYNKRWTISCNSISSVLHWFIVNIITCFFITGVLLRMLPTLPDPEDFLQHQGEHFLGQDKESGEAGVMSGFEEVRGREEPSEKMEDLRLRVAEKKATVWAKPQQCELCNRTFTSVNRLAAHKRAHVTERSFVCGICGKSFKKQIHVRNHIRTHTGERPFQCSDCGKTFSSLANLMRHNLIHSGVRPYRCEVCHRSFSQSSNLRQHSLLHSSACLCCSLAPLGI</sequence>
<dbReference type="GO" id="GO:0008270">
    <property type="term" value="F:zinc ion binding"/>
    <property type="evidence" value="ECO:0007669"/>
    <property type="project" value="UniProtKB-KW"/>
</dbReference>
<keyword evidence="12" id="KW-0812">Transmembrane</keyword>
<reference evidence="14" key="1">
    <citation type="submission" date="2019-06" db="EMBL/GenBank/DDBJ databases">
        <authorList>
            <consortium name="Wellcome Sanger Institute Data Sharing"/>
        </authorList>
    </citation>
    <scope>NUCLEOTIDE SEQUENCE [LARGE SCALE GENOMIC DNA]</scope>
</reference>
<comment type="similarity">
    <text evidence="2">Belongs to the krueppel C2H2-type zinc-finger protein family.</text>
</comment>